<accession>A0A542Y725</accession>
<dbReference type="Proteomes" id="UP000319094">
    <property type="component" value="Unassembled WGS sequence"/>
</dbReference>
<evidence type="ECO:0000313" key="1">
    <source>
        <dbReference type="EMBL" id="TQL43902.1"/>
    </source>
</evidence>
<evidence type="ECO:0000313" key="2">
    <source>
        <dbReference type="Proteomes" id="UP000319094"/>
    </source>
</evidence>
<protein>
    <recommendedName>
        <fullName evidence="3">Lipoprotein LpqN</fullName>
    </recommendedName>
</protein>
<comment type="caution">
    <text evidence="1">The sequence shown here is derived from an EMBL/GenBank/DDBJ whole genome shotgun (WGS) entry which is preliminary data.</text>
</comment>
<dbReference type="EMBL" id="VFON01000001">
    <property type="protein sequence ID" value="TQL43902.1"/>
    <property type="molecule type" value="Genomic_DNA"/>
</dbReference>
<dbReference type="AlphaFoldDB" id="A0A542Y725"/>
<evidence type="ECO:0008006" key="3">
    <source>
        <dbReference type="Google" id="ProtNLM"/>
    </source>
</evidence>
<sequence>MPRKQHLSRATVSRAAILTLLTAGVSLTGCSPVAEVSVPKADPAEEFFADEELELTAKIVAGEAPDDLFWSIPQPLPDGWEIEDFPEERVAQVTVSPYCIIQFHQSVGHADSESPDSAEVARDFTLELGQEAFNTEVTVQQEEPVMLGAFVNDGALEAQFAFAKASFAAEAEPQLGGTTYAYRAGSYALIAVATCGDHEYPKQGEDMRALIENSRASVTFASEG</sequence>
<proteinExistence type="predicted"/>
<organism evidence="1 2">
    <name type="scientific">Leucobacter komagatae</name>
    <dbReference type="NCBI Taxonomy" id="55969"/>
    <lineage>
        <taxon>Bacteria</taxon>
        <taxon>Bacillati</taxon>
        <taxon>Actinomycetota</taxon>
        <taxon>Actinomycetes</taxon>
        <taxon>Micrococcales</taxon>
        <taxon>Microbacteriaceae</taxon>
        <taxon>Leucobacter</taxon>
    </lineage>
</organism>
<gene>
    <name evidence="1" type="ORF">FB468_1939</name>
</gene>
<name>A0A542Y725_9MICO</name>
<reference evidence="1 2" key="1">
    <citation type="submission" date="2019-06" db="EMBL/GenBank/DDBJ databases">
        <title>Sequencing the genomes of 1000 actinobacteria strains.</title>
        <authorList>
            <person name="Klenk H.-P."/>
        </authorList>
    </citation>
    <scope>NUCLEOTIDE SEQUENCE [LARGE SCALE GENOMIC DNA]</scope>
    <source>
        <strain evidence="1 2">DSM 8803</strain>
    </source>
</reference>
<dbReference type="RefSeq" id="WP_141887156.1">
    <property type="nucleotide sequence ID" value="NZ_BAAAUY010000001.1"/>
</dbReference>
<keyword evidence="2" id="KW-1185">Reference proteome</keyword>
<dbReference type="PROSITE" id="PS51257">
    <property type="entry name" value="PROKAR_LIPOPROTEIN"/>
    <property type="match status" value="1"/>
</dbReference>
<dbReference type="OrthoDB" id="9824325at2"/>